<organism evidence="3 4">
    <name type="scientific">Algoriphagus limi</name>
    <dbReference type="NCBI Taxonomy" id="2975273"/>
    <lineage>
        <taxon>Bacteria</taxon>
        <taxon>Pseudomonadati</taxon>
        <taxon>Bacteroidota</taxon>
        <taxon>Cytophagia</taxon>
        <taxon>Cytophagales</taxon>
        <taxon>Cyclobacteriaceae</taxon>
        <taxon>Algoriphagus</taxon>
    </lineage>
</organism>
<dbReference type="PANTHER" id="PTHR21666:SF289">
    <property type="entry name" value="L-ALA--D-GLU ENDOPEPTIDASE"/>
    <property type="match status" value="1"/>
</dbReference>
<evidence type="ECO:0000313" key="4">
    <source>
        <dbReference type="Proteomes" id="UP001206788"/>
    </source>
</evidence>
<dbReference type="InterPro" id="IPR011055">
    <property type="entry name" value="Dup_hybrid_motif"/>
</dbReference>
<dbReference type="Gene3D" id="2.70.70.10">
    <property type="entry name" value="Glucose Permease (Domain IIA)"/>
    <property type="match status" value="1"/>
</dbReference>
<proteinExistence type="predicted"/>
<name>A0ABT2G6R3_9BACT</name>
<dbReference type="Proteomes" id="UP001206788">
    <property type="component" value="Unassembled WGS sequence"/>
</dbReference>
<evidence type="ECO:0000313" key="3">
    <source>
        <dbReference type="EMBL" id="MCS5490812.1"/>
    </source>
</evidence>
<dbReference type="PANTHER" id="PTHR21666">
    <property type="entry name" value="PEPTIDASE-RELATED"/>
    <property type="match status" value="1"/>
</dbReference>
<evidence type="ECO:0000256" key="1">
    <source>
        <dbReference type="ARBA" id="ARBA00022729"/>
    </source>
</evidence>
<feature type="domain" description="M23ase beta-sheet core" evidence="2">
    <location>
        <begin position="87"/>
        <end position="186"/>
    </location>
</feature>
<reference evidence="3 4" key="1">
    <citation type="submission" date="2022-08" db="EMBL/GenBank/DDBJ databases">
        <title>Algoriphagus sp. CAU 1643 isolated from mud.</title>
        <authorList>
            <person name="Kim W."/>
        </authorList>
    </citation>
    <scope>NUCLEOTIDE SEQUENCE [LARGE SCALE GENOMIC DNA]</scope>
    <source>
        <strain evidence="3 4">CAU 1643</strain>
    </source>
</reference>
<keyword evidence="4" id="KW-1185">Reference proteome</keyword>
<evidence type="ECO:0000259" key="2">
    <source>
        <dbReference type="Pfam" id="PF01551"/>
    </source>
</evidence>
<sequence length="221" mass="25144">MDWNSLAIFPVMGQALTTENTLPMDFSAQNQALQNVDLANTEVFDRFVFSQLEQEEKVFGIGGYLENRAIYQRSEVFATEQSDFRNIHLGIDIWCKAWTPVYAPLVGKIHSFQDNAGFGNYGATLILEHDLGEKKLYSLYGHLAQEDLKEYSVGKEVKKGDPIAHVGPFPENGDWPPHLHFQLMWDMEGNWGDYPGVCSQREKEHYAANCPDPNLILRFPS</sequence>
<protein>
    <submittedName>
        <fullName evidence="3">Peptidoglycan DD-metalloendopeptidase family protein</fullName>
    </submittedName>
</protein>
<dbReference type="CDD" id="cd12797">
    <property type="entry name" value="M23_peptidase"/>
    <property type="match status" value="1"/>
</dbReference>
<comment type="caution">
    <text evidence="3">The sequence shown here is derived from an EMBL/GenBank/DDBJ whole genome shotgun (WGS) entry which is preliminary data.</text>
</comment>
<gene>
    <name evidence="3" type="ORF">NY014_10240</name>
</gene>
<dbReference type="InterPro" id="IPR050570">
    <property type="entry name" value="Cell_wall_metabolism_enzyme"/>
</dbReference>
<dbReference type="InterPro" id="IPR016047">
    <property type="entry name" value="M23ase_b-sheet_dom"/>
</dbReference>
<keyword evidence="1" id="KW-0732">Signal</keyword>
<dbReference type="RefSeq" id="WP_259414492.1">
    <property type="nucleotide sequence ID" value="NZ_JANWGH010000002.1"/>
</dbReference>
<dbReference type="SUPFAM" id="SSF51261">
    <property type="entry name" value="Duplicated hybrid motif"/>
    <property type="match status" value="1"/>
</dbReference>
<dbReference type="Pfam" id="PF01551">
    <property type="entry name" value="Peptidase_M23"/>
    <property type="match status" value="1"/>
</dbReference>
<accession>A0ABT2G6R3</accession>
<dbReference type="EMBL" id="JANWGH010000002">
    <property type="protein sequence ID" value="MCS5490812.1"/>
    <property type="molecule type" value="Genomic_DNA"/>
</dbReference>